<evidence type="ECO:0000313" key="1">
    <source>
        <dbReference type="EMBL" id="KAJ4727694.1"/>
    </source>
</evidence>
<gene>
    <name evidence="1" type="ORF">OWV82_000751</name>
</gene>
<dbReference type="EMBL" id="CM051394">
    <property type="protein sequence ID" value="KAJ4727694.1"/>
    <property type="molecule type" value="Genomic_DNA"/>
</dbReference>
<organism evidence="1 2">
    <name type="scientific">Melia azedarach</name>
    <name type="common">Chinaberry tree</name>
    <dbReference type="NCBI Taxonomy" id="155640"/>
    <lineage>
        <taxon>Eukaryota</taxon>
        <taxon>Viridiplantae</taxon>
        <taxon>Streptophyta</taxon>
        <taxon>Embryophyta</taxon>
        <taxon>Tracheophyta</taxon>
        <taxon>Spermatophyta</taxon>
        <taxon>Magnoliopsida</taxon>
        <taxon>eudicotyledons</taxon>
        <taxon>Gunneridae</taxon>
        <taxon>Pentapetalae</taxon>
        <taxon>rosids</taxon>
        <taxon>malvids</taxon>
        <taxon>Sapindales</taxon>
        <taxon>Meliaceae</taxon>
        <taxon>Melia</taxon>
    </lineage>
</organism>
<comment type="caution">
    <text evidence="1">The sequence shown here is derived from an EMBL/GenBank/DDBJ whole genome shotgun (WGS) entry which is preliminary data.</text>
</comment>
<dbReference type="Proteomes" id="UP001164539">
    <property type="component" value="Chromosome 1"/>
</dbReference>
<sequence length="536" mass="60258">MTVESILLVSNSLGLERCESYLLFSVETSLGEGFRAFLYFLGLAYCFIGLSAITARFFRSMENVVKHSRKVVEIDPCTKVETVRYEKVWNYTIADITLLAFGTSFPQISLATIDAIRNIGNLYAGGLGPGTLVGSAAFDLFPIHAVCVVVPKAGELKKISDIGVWLVELFWSFWAYVWLYIILQVWTPNVITVWEALLTVLQYGLLLTHAYAQDKRWPYLSVPLARTERPEDWVPEETTSCADENNFYDERSEILQVDEDENRNVVDIFSIHSVKGTGPVYQIVLESEEVAESSNKPFHEKKILESPSVLALWKQQFVDALMLERPESRKLNNFYVRLASIFWQSLLAPWRLLFAFVPPYHIAHGWIAFICSLLFISGIAYIVTKLTDLISCVTGINAYVIAFTALASGTSWPDLVASKIASERQITADSAIANITCSNSVNIYVGIGIPWLIDTVYNFIAYREPLRIQNAQGLSFSLIVFFCTSVGCIAVLVFRRLTLGAELGGPRLWAWVTSVYFMLLWIIFVVLSSLRVSGII</sequence>
<evidence type="ECO:0000313" key="2">
    <source>
        <dbReference type="Proteomes" id="UP001164539"/>
    </source>
</evidence>
<accession>A0ACC1YXD0</accession>
<reference evidence="1 2" key="1">
    <citation type="journal article" date="2023" name="Science">
        <title>Complex scaffold remodeling in plant triterpene biosynthesis.</title>
        <authorList>
            <person name="De La Pena R."/>
            <person name="Hodgson H."/>
            <person name="Liu J.C."/>
            <person name="Stephenson M.J."/>
            <person name="Martin A.C."/>
            <person name="Owen C."/>
            <person name="Harkess A."/>
            <person name="Leebens-Mack J."/>
            <person name="Jimenez L.E."/>
            <person name="Osbourn A."/>
            <person name="Sattely E.S."/>
        </authorList>
    </citation>
    <scope>NUCLEOTIDE SEQUENCE [LARGE SCALE GENOMIC DNA]</scope>
    <source>
        <strain evidence="2">cv. JPN11</strain>
        <tissue evidence="1">Leaf</tissue>
    </source>
</reference>
<keyword evidence="2" id="KW-1185">Reference proteome</keyword>
<proteinExistence type="predicted"/>
<name>A0ACC1YXD0_MELAZ</name>
<protein>
    <submittedName>
        <fullName evidence="1">Magnesium/proton exchanger</fullName>
    </submittedName>
</protein>